<dbReference type="GO" id="GO:0008757">
    <property type="term" value="F:S-adenosylmethionine-dependent methyltransferase activity"/>
    <property type="evidence" value="ECO:0007669"/>
    <property type="project" value="InterPro"/>
</dbReference>
<dbReference type="Pfam" id="PF01739">
    <property type="entry name" value="CheR"/>
    <property type="match status" value="1"/>
</dbReference>
<dbReference type="Proteomes" id="UP000288096">
    <property type="component" value="Unassembled WGS sequence"/>
</dbReference>
<gene>
    <name evidence="2" type="ORF">DENIS_1797</name>
</gene>
<dbReference type="InterPro" id="IPR029063">
    <property type="entry name" value="SAM-dependent_MTases_sf"/>
</dbReference>
<sequence length="278" mass="32529">MDQTERENQNIEIRLLLEAIWLRYGYDFRNYAPAHLKRRILHHLAVSGTKNISEMQHRVIRDRPFFGALLSALSINVTDVFRDPAFYLTVRREVGPVLATWPFFKIWHAGCATGEEVYSMAILLKEEGLYEKSQIYATDFDEQALRKARQGIYPIDRINAYTSNYQRAGGRHSFADYYTARYDSILFEQSLRRQIIFADHNLVTDGVFGEMNMIVCRNVLIYFDKDLQHRVIRLFADSLVPGGFLCIGPKETLRFSECSDRFETVGEQEKIYKKRLQM</sequence>
<reference evidence="3" key="2">
    <citation type="submission" date="2019-01" db="EMBL/GenBank/DDBJ databases">
        <title>Genome sequence of Desulfonema ishimotonii strain Tokyo 01.</title>
        <authorList>
            <person name="Fukui M."/>
        </authorList>
    </citation>
    <scope>NUCLEOTIDE SEQUENCE [LARGE SCALE GENOMIC DNA]</scope>
    <source>
        <strain evidence="3">Tokyo 01</strain>
    </source>
</reference>
<dbReference type="SUPFAM" id="SSF53335">
    <property type="entry name" value="S-adenosyl-L-methionine-dependent methyltransferases"/>
    <property type="match status" value="1"/>
</dbReference>
<dbReference type="OrthoDB" id="9786165at2"/>
<dbReference type="PANTHER" id="PTHR24422:SF8">
    <property type="entry name" value="CHEMOTAXIS PROTEIN"/>
    <property type="match status" value="1"/>
</dbReference>
<dbReference type="EMBL" id="BEXT01000001">
    <property type="protein sequence ID" value="GBC60838.1"/>
    <property type="molecule type" value="Genomic_DNA"/>
</dbReference>
<comment type="caution">
    <text evidence="2">The sequence shown here is derived from an EMBL/GenBank/DDBJ whole genome shotgun (WGS) entry which is preliminary data.</text>
</comment>
<dbReference type="InterPro" id="IPR050903">
    <property type="entry name" value="Bact_Chemotaxis_MeTrfase"/>
</dbReference>
<dbReference type="InterPro" id="IPR022641">
    <property type="entry name" value="CheR_N"/>
</dbReference>
<evidence type="ECO:0000313" key="2">
    <source>
        <dbReference type="EMBL" id="GBC60838.1"/>
    </source>
</evidence>
<keyword evidence="3" id="KW-1185">Reference proteome</keyword>
<accession>A0A401FV58</accession>
<proteinExistence type="predicted"/>
<dbReference type="PRINTS" id="PR00996">
    <property type="entry name" value="CHERMTFRASE"/>
</dbReference>
<dbReference type="PANTHER" id="PTHR24422">
    <property type="entry name" value="CHEMOTAXIS PROTEIN METHYLTRANSFERASE"/>
    <property type="match status" value="1"/>
</dbReference>
<dbReference type="RefSeq" id="WP_124328199.1">
    <property type="nucleotide sequence ID" value="NZ_BEXT01000001.1"/>
</dbReference>
<reference evidence="3" key="1">
    <citation type="submission" date="2017-11" db="EMBL/GenBank/DDBJ databases">
        <authorList>
            <person name="Watanabe M."/>
            <person name="Kojima H."/>
        </authorList>
    </citation>
    <scope>NUCLEOTIDE SEQUENCE [LARGE SCALE GENOMIC DNA]</scope>
    <source>
        <strain evidence="3">Tokyo 01</strain>
    </source>
</reference>
<dbReference type="AlphaFoldDB" id="A0A401FV58"/>
<evidence type="ECO:0000313" key="3">
    <source>
        <dbReference type="Proteomes" id="UP000288096"/>
    </source>
</evidence>
<protein>
    <submittedName>
        <fullName evidence="2">Chemotaxis protein CheR</fullName>
    </submittedName>
</protein>
<dbReference type="Gene3D" id="3.40.50.150">
    <property type="entry name" value="Vaccinia Virus protein VP39"/>
    <property type="match status" value="1"/>
</dbReference>
<feature type="domain" description="CheR-type methyltransferase" evidence="1">
    <location>
        <begin position="12"/>
        <end position="275"/>
    </location>
</feature>
<dbReference type="InterPro" id="IPR022642">
    <property type="entry name" value="CheR_C"/>
</dbReference>
<dbReference type="InterPro" id="IPR000780">
    <property type="entry name" value="CheR_MeTrfase"/>
</dbReference>
<evidence type="ECO:0000259" key="1">
    <source>
        <dbReference type="PROSITE" id="PS50123"/>
    </source>
</evidence>
<dbReference type="PROSITE" id="PS50123">
    <property type="entry name" value="CHER"/>
    <property type="match status" value="1"/>
</dbReference>
<name>A0A401FV58_9BACT</name>
<organism evidence="2 3">
    <name type="scientific">Desulfonema ishimotonii</name>
    <dbReference type="NCBI Taxonomy" id="45657"/>
    <lineage>
        <taxon>Bacteria</taxon>
        <taxon>Pseudomonadati</taxon>
        <taxon>Thermodesulfobacteriota</taxon>
        <taxon>Desulfobacteria</taxon>
        <taxon>Desulfobacterales</taxon>
        <taxon>Desulfococcaceae</taxon>
        <taxon>Desulfonema</taxon>
    </lineage>
</organism>
<dbReference type="Pfam" id="PF03705">
    <property type="entry name" value="CheR_N"/>
    <property type="match status" value="1"/>
</dbReference>
<dbReference type="SMART" id="SM00138">
    <property type="entry name" value="MeTrc"/>
    <property type="match status" value="1"/>
</dbReference>
<dbReference type="SUPFAM" id="SSF47757">
    <property type="entry name" value="Chemotaxis receptor methyltransferase CheR, N-terminal domain"/>
    <property type="match status" value="1"/>
</dbReference>